<dbReference type="AlphaFoldDB" id="Q11DA1"/>
<name>Q11DA1_CHESB</name>
<sequence>MAETRVLTDHEEIRDWAAARTGQPVLRTLSTSQDEPVLAFAFGQQAYQDTDRGWDEIGEVEIIEWDDWFRLFDERELALVVAEDVPGQREEFHQFIRRPSE</sequence>
<dbReference type="KEGG" id="mes:Meso_3252"/>
<accession>Q11DA1</accession>
<dbReference type="eggNOG" id="ENOG5033IU3">
    <property type="taxonomic scope" value="Bacteria"/>
</dbReference>
<dbReference type="OrthoDB" id="9808866at2"/>
<evidence type="ECO:0000313" key="1">
    <source>
        <dbReference type="EMBL" id="ABG64624.1"/>
    </source>
</evidence>
<reference evidence="1" key="1">
    <citation type="submission" date="2006-06" db="EMBL/GenBank/DDBJ databases">
        <title>Complete sequence of chromosome of Chelativorans sp. BNC1.</title>
        <authorList>
            <consortium name="US DOE Joint Genome Institute"/>
            <person name="Copeland A."/>
            <person name="Lucas S."/>
            <person name="Lapidus A."/>
            <person name="Barry K."/>
            <person name="Detter J.C."/>
            <person name="Glavina del Rio T."/>
            <person name="Hammon N."/>
            <person name="Israni S."/>
            <person name="Dalin E."/>
            <person name="Tice H."/>
            <person name="Pitluck S."/>
            <person name="Chertkov O."/>
            <person name="Brettin T."/>
            <person name="Bruce D."/>
            <person name="Han C."/>
            <person name="Tapia R."/>
            <person name="Gilna P."/>
            <person name="Schmutz J."/>
            <person name="Larimer F."/>
            <person name="Land M."/>
            <person name="Hauser L."/>
            <person name="Kyrpides N."/>
            <person name="Mikhailova N."/>
            <person name="Richardson P."/>
        </authorList>
    </citation>
    <scope>NUCLEOTIDE SEQUENCE</scope>
    <source>
        <strain evidence="1">BNC1</strain>
    </source>
</reference>
<dbReference type="STRING" id="266779.Meso_3252"/>
<organism evidence="1">
    <name type="scientific">Chelativorans sp. (strain BNC1)</name>
    <dbReference type="NCBI Taxonomy" id="266779"/>
    <lineage>
        <taxon>Bacteria</taxon>
        <taxon>Pseudomonadati</taxon>
        <taxon>Pseudomonadota</taxon>
        <taxon>Alphaproteobacteria</taxon>
        <taxon>Hyphomicrobiales</taxon>
        <taxon>Phyllobacteriaceae</taxon>
        <taxon>Chelativorans</taxon>
    </lineage>
</organism>
<protein>
    <submittedName>
        <fullName evidence="1">Uncharacterized protein</fullName>
    </submittedName>
</protein>
<gene>
    <name evidence="1" type="ordered locus">Meso_3252</name>
</gene>
<proteinExistence type="predicted"/>
<dbReference type="EMBL" id="CP000390">
    <property type="protein sequence ID" value="ABG64624.1"/>
    <property type="molecule type" value="Genomic_DNA"/>
</dbReference>
<dbReference type="HOGENOM" id="CLU_151279_0_0_5"/>